<evidence type="ECO:0000313" key="2">
    <source>
        <dbReference type="EMBL" id="SNR51226.1"/>
    </source>
</evidence>
<dbReference type="PANTHER" id="PTHR31616">
    <property type="entry name" value="TREHALASE"/>
    <property type="match status" value="1"/>
</dbReference>
<dbReference type="Gene3D" id="1.50.10.10">
    <property type="match status" value="1"/>
</dbReference>
<dbReference type="SUPFAM" id="SSF48208">
    <property type="entry name" value="Six-hairpin glycosidases"/>
    <property type="match status" value="1"/>
</dbReference>
<sequence length="643" mass="71638">MNQSPSQRRGPWRSPPIRDLAVLANGLGEGALVDRRSNVIAWGLPDANDVPVITALYDPSWKTGLRLALEDKEFPTNRRYEDLSHTLVSTWATQTGTAREQALMVGSPGSSNFGQMVRLLTCERGSVTARLDLNLCHGYRGEQPLVWIIRQLRPGYTVAEAEVGGRKLVLATNMALEFDDGMTSLTGRLTLEAGKKAWIWLGWRDNHVPMSDKDIEHLVMESDDGWATWVQTLDKIPDNDTASDMTRWAILLRGLGHRAGTFFAAFGRSLPEDVPNWLRRAIRVWDYLYHWMRDGGLTVSTLDDLGDREVLPAVLEWYRSNPSVFLGTKIMYGPNGEDVAQQGEHIVPELGYRGSLFRYGNGAGNQKQHDRWVYPLDHLWRGTQRGMLDRGLEDLVLCLAEQAAQARFKPCSGVWEVRRQDGEAFVVYASAQLLNAQALIFAAKIFESLGLKFMAHKYREMANEVKAWVLENCVHNGVIVAAPGLNVLDSSILLAFIMGQDVFNLDDPSDRQLVEATLRAIDAPSDDPSNPIQGLRVGRGYVRYHTASFGDGITSDEEGTFNNVTGWVAQVFLRLGKLERADAVMADLLLGQNDLGMWSEELMGNLHLGNPDQAYVYITALAYGLERAAFVAAQDDRFEGMAA</sequence>
<keyword evidence="2" id="KW-0378">Hydrolase</keyword>
<name>A0A238WXI8_9ACTN</name>
<evidence type="ECO:0000313" key="3">
    <source>
        <dbReference type="Proteomes" id="UP000198420"/>
    </source>
</evidence>
<dbReference type="Proteomes" id="UP000198420">
    <property type="component" value="Unassembled WGS sequence"/>
</dbReference>
<keyword evidence="3" id="KW-1185">Reference proteome</keyword>
<dbReference type="InterPro" id="IPR011613">
    <property type="entry name" value="GH15-like"/>
</dbReference>
<feature type="domain" description="GH15-like" evidence="1">
    <location>
        <begin position="259"/>
        <end position="528"/>
    </location>
</feature>
<organism evidence="2 3">
    <name type="scientific">Actinomadura mexicana</name>
    <dbReference type="NCBI Taxonomy" id="134959"/>
    <lineage>
        <taxon>Bacteria</taxon>
        <taxon>Bacillati</taxon>
        <taxon>Actinomycetota</taxon>
        <taxon>Actinomycetes</taxon>
        <taxon>Streptosporangiales</taxon>
        <taxon>Thermomonosporaceae</taxon>
        <taxon>Actinomadura</taxon>
    </lineage>
</organism>
<proteinExistence type="predicted"/>
<evidence type="ECO:0000259" key="1">
    <source>
        <dbReference type="Pfam" id="PF00723"/>
    </source>
</evidence>
<dbReference type="GO" id="GO:0005975">
    <property type="term" value="P:carbohydrate metabolic process"/>
    <property type="evidence" value="ECO:0007669"/>
    <property type="project" value="InterPro"/>
</dbReference>
<dbReference type="RefSeq" id="WP_089311474.1">
    <property type="nucleotide sequence ID" value="NZ_FZNP01000003.1"/>
</dbReference>
<gene>
    <name evidence="2" type="ORF">SAMN06265355_103434</name>
</gene>
<dbReference type="EMBL" id="FZNP01000003">
    <property type="protein sequence ID" value="SNR51226.1"/>
    <property type="molecule type" value="Genomic_DNA"/>
</dbReference>
<dbReference type="InterPro" id="IPR012341">
    <property type="entry name" value="6hp_glycosidase-like_sf"/>
</dbReference>
<dbReference type="InterPro" id="IPR008928">
    <property type="entry name" value="6-hairpin_glycosidase_sf"/>
</dbReference>
<dbReference type="AlphaFoldDB" id="A0A238WXI8"/>
<dbReference type="PANTHER" id="PTHR31616:SF0">
    <property type="entry name" value="GLUCAN 1,4-ALPHA-GLUCOSIDASE"/>
    <property type="match status" value="1"/>
</dbReference>
<dbReference type="GO" id="GO:0004553">
    <property type="term" value="F:hydrolase activity, hydrolyzing O-glycosyl compounds"/>
    <property type="evidence" value="ECO:0007669"/>
    <property type="project" value="UniProtKB-ARBA"/>
</dbReference>
<dbReference type="Pfam" id="PF00723">
    <property type="entry name" value="Glyco_hydro_15"/>
    <property type="match status" value="1"/>
</dbReference>
<reference evidence="3" key="1">
    <citation type="submission" date="2017-06" db="EMBL/GenBank/DDBJ databases">
        <authorList>
            <person name="Varghese N."/>
            <person name="Submissions S."/>
        </authorList>
    </citation>
    <scope>NUCLEOTIDE SEQUENCE [LARGE SCALE GENOMIC DNA]</scope>
    <source>
        <strain evidence="3">DSM 44485</strain>
    </source>
</reference>
<protein>
    <submittedName>
        <fullName evidence="2">Glycosyl hydrolases family 15</fullName>
    </submittedName>
</protein>
<accession>A0A238WXI8</accession>